<dbReference type="InterPro" id="IPR001789">
    <property type="entry name" value="Sig_transdc_resp-reg_receiver"/>
</dbReference>
<reference evidence="3" key="1">
    <citation type="submission" date="2019-12" db="EMBL/GenBank/DDBJ databases">
        <authorList>
            <person name="Cremers G."/>
        </authorList>
    </citation>
    <scope>NUCLEOTIDE SEQUENCE</scope>
    <source>
        <strain evidence="3">Mbul1</strain>
    </source>
</reference>
<evidence type="ECO:0000313" key="3">
    <source>
        <dbReference type="EMBL" id="CAA2100142.1"/>
    </source>
</evidence>
<feature type="modified residue" description="4-aspartylphosphate" evidence="1">
    <location>
        <position position="61"/>
    </location>
</feature>
<feature type="domain" description="Response regulatory" evidence="2">
    <location>
        <begin position="10"/>
        <end position="121"/>
    </location>
</feature>
<dbReference type="GO" id="GO:0000160">
    <property type="term" value="P:phosphorelay signal transduction system"/>
    <property type="evidence" value="ECO:0007669"/>
    <property type="project" value="InterPro"/>
</dbReference>
<organism evidence="3">
    <name type="scientific">Methylobacterium bullatum</name>
    <dbReference type="NCBI Taxonomy" id="570505"/>
    <lineage>
        <taxon>Bacteria</taxon>
        <taxon>Pseudomonadati</taxon>
        <taxon>Pseudomonadota</taxon>
        <taxon>Alphaproteobacteria</taxon>
        <taxon>Hyphomicrobiales</taxon>
        <taxon>Methylobacteriaceae</taxon>
        <taxon>Methylobacterium</taxon>
    </lineage>
</organism>
<dbReference type="PROSITE" id="PS50110">
    <property type="entry name" value="RESPONSE_REGULATORY"/>
    <property type="match status" value="1"/>
</dbReference>
<gene>
    <name evidence="3" type="ORF">MBUL_00522</name>
</gene>
<evidence type="ECO:0000259" key="2">
    <source>
        <dbReference type="PROSITE" id="PS50110"/>
    </source>
</evidence>
<proteinExistence type="predicted"/>
<dbReference type="InterPro" id="IPR011006">
    <property type="entry name" value="CheY-like_superfamily"/>
</dbReference>
<protein>
    <recommendedName>
        <fullName evidence="2">Response regulatory domain-containing protein</fullName>
    </recommendedName>
</protein>
<dbReference type="EMBL" id="LR743504">
    <property type="protein sequence ID" value="CAA2100142.1"/>
    <property type="molecule type" value="Genomic_DNA"/>
</dbReference>
<accession>A0A679INM3</accession>
<dbReference type="AlphaFoldDB" id="A0A679INM3"/>
<dbReference type="SUPFAM" id="SSF52172">
    <property type="entry name" value="CheY-like"/>
    <property type="match status" value="1"/>
</dbReference>
<sequence>MPDDTLQGRRILVAEDEYFLADELSSALRKAGAEMLGPVASVQGGLRILERSTAPDAASLDVNLGGENVYPLADALIARAVPFVLTTGYDQADVPDAYAHIRRLEKPVEVATVMRALEDLFRS</sequence>
<name>A0A679INM3_9HYPH</name>
<evidence type="ECO:0000256" key="1">
    <source>
        <dbReference type="PROSITE-ProRule" id="PRU00169"/>
    </source>
</evidence>
<dbReference type="Gene3D" id="3.40.50.2300">
    <property type="match status" value="1"/>
</dbReference>
<keyword evidence="1" id="KW-0597">Phosphoprotein</keyword>